<dbReference type="AlphaFoldDB" id="A0A3N1D0W7"/>
<keyword evidence="2" id="KW-1185">Reference proteome</keyword>
<dbReference type="EMBL" id="RJKE01000001">
    <property type="protein sequence ID" value="ROO87151.1"/>
    <property type="molecule type" value="Genomic_DNA"/>
</dbReference>
<comment type="caution">
    <text evidence="1">The sequence shown here is derived from an EMBL/GenBank/DDBJ whole genome shotgun (WGS) entry which is preliminary data.</text>
</comment>
<organism evidence="1 2">
    <name type="scientific">Actinocorallia herbida</name>
    <dbReference type="NCBI Taxonomy" id="58109"/>
    <lineage>
        <taxon>Bacteria</taxon>
        <taxon>Bacillati</taxon>
        <taxon>Actinomycetota</taxon>
        <taxon>Actinomycetes</taxon>
        <taxon>Streptosporangiales</taxon>
        <taxon>Thermomonosporaceae</taxon>
        <taxon>Actinocorallia</taxon>
    </lineage>
</organism>
<proteinExistence type="predicted"/>
<reference evidence="1 2" key="1">
    <citation type="submission" date="2018-11" db="EMBL/GenBank/DDBJ databases">
        <title>Sequencing the genomes of 1000 actinobacteria strains.</title>
        <authorList>
            <person name="Klenk H.-P."/>
        </authorList>
    </citation>
    <scope>NUCLEOTIDE SEQUENCE [LARGE SCALE GENOMIC DNA]</scope>
    <source>
        <strain evidence="1 2">DSM 44254</strain>
    </source>
</reference>
<dbReference type="InterPro" id="IPR025355">
    <property type="entry name" value="DUF4259"/>
</dbReference>
<name>A0A3N1D0W7_9ACTN</name>
<dbReference type="Proteomes" id="UP000272400">
    <property type="component" value="Unassembled WGS sequence"/>
</dbReference>
<accession>A0A3N1D0W7</accession>
<dbReference type="Pfam" id="PF14078">
    <property type="entry name" value="DUF4259"/>
    <property type="match status" value="1"/>
</dbReference>
<dbReference type="RefSeq" id="WP_170201529.1">
    <property type="nucleotide sequence ID" value="NZ_RJKE01000001.1"/>
</dbReference>
<evidence type="ECO:0000313" key="2">
    <source>
        <dbReference type="Proteomes" id="UP000272400"/>
    </source>
</evidence>
<protein>
    <submittedName>
        <fullName evidence="1">Uncharacterized protein DUF4259</fullName>
    </submittedName>
</protein>
<evidence type="ECO:0000313" key="1">
    <source>
        <dbReference type="EMBL" id="ROO87151.1"/>
    </source>
</evidence>
<sequence>MDFHVAEYEPFHSDLAADVVAELTESSDVHGDMLRVLAGFLEEEDLLDAEIVEEALAVACLVGARVRGEAEHEEAREWLAAARVTVTPELKGLAHAVFERGTRVGDNALYEVWSDAGVLDEWLAGLAGYRAAVAGLRCRPS</sequence>
<gene>
    <name evidence="1" type="ORF">EDD29_4743</name>
</gene>